<evidence type="ECO:0000313" key="2">
    <source>
        <dbReference type="EMBL" id="MDT8899217.1"/>
    </source>
</evidence>
<feature type="transmembrane region" description="Helical" evidence="1">
    <location>
        <begin position="82"/>
        <end position="104"/>
    </location>
</feature>
<evidence type="ECO:0000313" key="3">
    <source>
        <dbReference type="Proteomes" id="UP001254165"/>
    </source>
</evidence>
<dbReference type="Gene3D" id="1.10.1760.20">
    <property type="match status" value="1"/>
</dbReference>
<keyword evidence="1" id="KW-0812">Transmembrane</keyword>
<name>A0ABU3NQZ1_9CHLR</name>
<proteinExistence type="predicted"/>
<feature type="transmembrane region" description="Helical" evidence="1">
    <location>
        <begin position="45"/>
        <end position="70"/>
    </location>
</feature>
<gene>
    <name evidence="2" type="ORF">QYE77_13205</name>
</gene>
<dbReference type="Proteomes" id="UP001254165">
    <property type="component" value="Unassembled WGS sequence"/>
</dbReference>
<accession>A0ABU3NQZ1</accession>
<organism evidence="2 3">
    <name type="scientific">Thermanaerothrix solaris</name>
    <dbReference type="NCBI Taxonomy" id="3058434"/>
    <lineage>
        <taxon>Bacteria</taxon>
        <taxon>Bacillati</taxon>
        <taxon>Chloroflexota</taxon>
        <taxon>Anaerolineae</taxon>
        <taxon>Anaerolineales</taxon>
        <taxon>Anaerolineaceae</taxon>
        <taxon>Thermanaerothrix</taxon>
    </lineage>
</organism>
<keyword evidence="3" id="KW-1185">Reference proteome</keyword>
<sequence>MPNERTRKVVVTGVLGAIAIFLGLTRLGFIPWFTGASLTIMHVPVIIGAVLEGPVVGLGIGFIFGAFSMLQAAIAPTGPADVWFTNPLISVIPRLFIGPVAWLVWRALERWPGIALLLGGIAGSLTNTILVLGAIGLLGLLPWPAMLPIVALNGIPEAIAAALLTLAVVSAYRQLPRRAQGARL</sequence>
<feature type="transmembrane region" description="Helical" evidence="1">
    <location>
        <begin position="116"/>
        <end position="141"/>
    </location>
</feature>
<reference evidence="2 3" key="1">
    <citation type="submission" date="2023-07" db="EMBL/GenBank/DDBJ databases">
        <title>Novel species of Thermanaerothrix with wide hydrolytic capabilities.</title>
        <authorList>
            <person name="Zayulina K.S."/>
            <person name="Podosokorskaya O.A."/>
            <person name="Elcheninov A.G."/>
        </authorList>
    </citation>
    <scope>NUCLEOTIDE SEQUENCE [LARGE SCALE GENOMIC DNA]</scope>
    <source>
        <strain evidence="2 3">4228-RoL</strain>
    </source>
</reference>
<feature type="transmembrane region" description="Helical" evidence="1">
    <location>
        <begin position="147"/>
        <end position="169"/>
    </location>
</feature>
<dbReference type="EMBL" id="JAUHMF010000002">
    <property type="protein sequence ID" value="MDT8899217.1"/>
    <property type="molecule type" value="Genomic_DNA"/>
</dbReference>
<keyword evidence="1" id="KW-1133">Transmembrane helix</keyword>
<dbReference type="RefSeq" id="WP_315625903.1">
    <property type="nucleotide sequence ID" value="NZ_JAUHMF010000002.1"/>
</dbReference>
<dbReference type="Pfam" id="PF12822">
    <property type="entry name" value="ECF_trnsprt"/>
    <property type="match status" value="1"/>
</dbReference>
<feature type="transmembrane region" description="Helical" evidence="1">
    <location>
        <begin position="12"/>
        <end position="33"/>
    </location>
</feature>
<evidence type="ECO:0000256" key="1">
    <source>
        <dbReference type="SAM" id="Phobius"/>
    </source>
</evidence>
<keyword evidence="1" id="KW-0472">Membrane</keyword>
<dbReference type="InterPro" id="IPR024529">
    <property type="entry name" value="ECF_trnsprt_substrate-spec"/>
</dbReference>
<comment type="caution">
    <text evidence="2">The sequence shown here is derived from an EMBL/GenBank/DDBJ whole genome shotgun (WGS) entry which is preliminary data.</text>
</comment>
<protein>
    <submittedName>
        <fullName evidence="2">ECF transporter S component</fullName>
    </submittedName>
</protein>